<dbReference type="Proteomes" id="UP000230233">
    <property type="component" value="Chromosome II"/>
</dbReference>
<dbReference type="PANTHER" id="PTHR48438:SF1">
    <property type="entry name" value="ALPHA-(1,3)-FUCOSYLTRANSFERASE C-RELATED"/>
    <property type="match status" value="1"/>
</dbReference>
<feature type="domain" description="Fucosyltransferase C-terminal" evidence="13">
    <location>
        <begin position="183"/>
        <end position="370"/>
    </location>
</feature>
<evidence type="ECO:0000256" key="1">
    <source>
        <dbReference type="ARBA" id="ARBA00004447"/>
    </source>
</evidence>
<dbReference type="AlphaFoldDB" id="A0A2G5UWS3"/>
<evidence type="ECO:0000256" key="2">
    <source>
        <dbReference type="ARBA" id="ARBA00004922"/>
    </source>
</evidence>
<proteinExistence type="inferred from homology"/>
<evidence type="ECO:0000259" key="13">
    <source>
        <dbReference type="Pfam" id="PF00852"/>
    </source>
</evidence>
<keyword evidence="5 12" id="KW-0808">Transferase</keyword>
<evidence type="ECO:0000256" key="12">
    <source>
        <dbReference type="RuleBase" id="RU003832"/>
    </source>
</evidence>
<evidence type="ECO:0000259" key="14">
    <source>
        <dbReference type="Pfam" id="PF17039"/>
    </source>
</evidence>
<dbReference type="Pfam" id="PF00852">
    <property type="entry name" value="Glyco_transf_10"/>
    <property type="match status" value="1"/>
</dbReference>
<dbReference type="InterPro" id="IPR038577">
    <property type="entry name" value="GT10-like_C_sf"/>
</dbReference>
<comment type="subcellular location">
    <subcellularLocation>
        <location evidence="1 12">Golgi apparatus</location>
        <location evidence="1 12">Golgi stack membrane</location>
        <topology evidence="1 12">Single-pass type II membrane protein</topology>
    </subcellularLocation>
</comment>
<dbReference type="Pfam" id="PF17039">
    <property type="entry name" value="Glyco_tran_10_N"/>
    <property type="match status" value="1"/>
</dbReference>
<evidence type="ECO:0000256" key="10">
    <source>
        <dbReference type="ARBA" id="ARBA00023136"/>
    </source>
</evidence>
<evidence type="ECO:0000256" key="3">
    <source>
        <dbReference type="ARBA" id="ARBA00008919"/>
    </source>
</evidence>
<dbReference type="InterPro" id="IPR001503">
    <property type="entry name" value="Glyco_trans_10"/>
</dbReference>
<evidence type="ECO:0000256" key="11">
    <source>
        <dbReference type="ARBA" id="ARBA00023180"/>
    </source>
</evidence>
<feature type="transmembrane region" description="Helical" evidence="12">
    <location>
        <begin position="21"/>
        <end position="37"/>
    </location>
</feature>
<feature type="domain" description="Fucosyltransferase N-terminal" evidence="14">
    <location>
        <begin position="61"/>
        <end position="166"/>
    </location>
</feature>
<dbReference type="UniPathway" id="UPA00378"/>
<comment type="pathway">
    <text evidence="2">Protein modification; protein glycosylation.</text>
</comment>
<keyword evidence="10 12" id="KW-0472">Membrane</keyword>
<dbReference type="FunFam" id="3.40.50.11660:FF:000002">
    <property type="entry name" value="Alpha-(1,3)-fucosyltransferase"/>
    <property type="match status" value="1"/>
</dbReference>
<dbReference type="InterPro" id="IPR031481">
    <property type="entry name" value="Glyco_tran_10_N"/>
</dbReference>
<evidence type="ECO:0000256" key="7">
    <source>
        <dbReference type="ARBA" id="ARBA00022968"/>
    </source>
</evidence>
<sequence length="385" mass="45516">MMIQKTGGATCTWKYLGRYKKLGVCAIVVVFLWYGTLAPRRTMVPIWDLQEEEAKNLSGKIVIFAATHYFSAPFKDDFQECHQKFQNVCAISSQRAHFSQASAVIFHSRNINSKVLSSFPFPRRLEIPYVMVAYESPYNAKLEIYKDFFNWTMSYRMDADVFAPYGGLLRNSELVKVNYTEIWKSKTKGTLWLVSNKYVKNKRKELVEKLIENGMKIDLYGKVYDREPENCSQDGGQEGCDEKFQSPYRFTIAFENSNCKDYVTEKFWIKAERYRMVPIVMSRKIYKNLGIPDNMYIAVDDFKTLKEFVEFIKNVSSNEKEYMKYHRWREEFRIAEANHEVFGFCDLCQKLINFKNRTIPRRSYSNLKAWHNEDNCDNSFVDRYL</sequence>
<keyword evidence="9 12" id="KW-0333">Golgi apparatus</keyword>
<evidence type="ECO:0000256" key="8">
    <source>
        <dbReference type="ARBA" id="ARBA00022989"/>
    </source>
</evidence>
<organism evidence="15 16">
    <name type="scientific">Caenorhabditis nigoni</name>
    <dbReference type="NCBI Taxonomy" id="1611254"/>
    <lineage>
        <taxon>Eukaryota</taxon>
        <taxon>Metazoa</taxon>
        <taxon>Ecdysozoa</taxon>
        <taxon>Nematoda</taxon>
        <taxon>Chromadorea</taxon>
        <taxon>Rhabditida</taxon>
        <taxon>Rhabditina</taxon>
        <taxon>Rhabditomorpha</taxon>
        <taxon>Rhabditoidea</taxon>
        <taxon>Rhabditidae</taxon>
        <taxon>Peloderinae</taxon>
        <taxon>Caenorhabditis</taxon>
    </lineage>
</organism>
<evidence type="ECO:0000256" key="5">
    <source>
        <dbReference type="ARBA" id="ARBA00022679"/>
    </source>
</evidence>
<dbReference type="PANTHER" id="PTHR48438">
    <property type="entry name" value="ALPHA-(1,3)-FUCOSYLTRANSFERASE C-RELATED"/>
    <property type="match status" value="1"/>
</dbReference>
<comment type="similarity">
    <text evidence="3 12">Belongs to the glycosyltransferase 10 family.</text>
</comment>
<dbReference type="Gene3D" id="3.40.50.11660">
    <property type="entry name" value="Glycosyl transferase family 10, C-terminal domain"/>
    <property type="match status" value="1"/>
</dbReference>
<dbReference type="STRING" id="1611254.A0A2G5UWS3"/>
<dbReference type="InterPro" id="IPR055270">
    <property type="entry name" value="Glyco_tran_10_C"/>
</dbReference>
<keyword evidence="11" id="KW-0325">Glycoprotein</keyword>
<evidence type="ECO:0000256" key="4">
    <source>
        <dbReference type="ARBA" id="ARBA00022676"/>
    </source>
</evidence>
<protein>
    <recommendedName>
        <fullName evidence="12">Fucosyltransferase</fullName>
        <ecNumber evidence="12">2.4.1.-</ecNumber>
    </recommendedName>
</protein>
<keyword evidence="7" id="KW-0735">Signal-anchor</keyword>
<evidence type="ECO:0000313" key="16">
    <source>
        <dbReference type="Proteomes" id="UP000230233"/>
    </source>
</evidence>
<reference evidence="16" key="1">
    <citation type="submission" date="2017-10" db="EMBL/GenBank/DDBJ databases">
        <title>Rapid genome shrinkage in a self-fertile nematode reveals novel sperm competition proteins.</title>
        <authorList>
            <person name="Yin D."/>
            <person name="Schwarz E.M."/>
            <person name="Thomas C.G."/>
            <person name="Felde R.L."/>
            <person name="Korf I.F."/>
            <person name="Cutter A.D."/>
            <person name="Schartner C.M."/>
            <person name="Ralston E.J."/>
            <person name="Meyer B.J."/>
            <person name="Haag E.S."/>
        </authorList>
    </citation>
    <scope>NUCLEOTIDE SEQUENCE [LARGE SCALE GENOMIC DNA]</scope>
    <source>
        <strain evidence="16">JU1422</strain>
    </source>
</reference>
<keyword evidence="8 12" id="KW-1133">Transmembrane helix</keyword>
<comment type="caution">
    <text evidence="15">The sequence shown here is derived from an EMBL/GenBank/DDBJ whole genome shotgun (WGS) entry which is preliminary data.</text>
</comment>
<accession>A0A2G5UWS3</accession>
<dbReference type="GO" id="GO:0032580">
    <property type="term" value="C:Golgi cisterna membrane"/>
    <property type="evidence" value="ECO:0007669"/>
    <property type="project" value="UniProtKB-SubCell"/>
</dbReference>
<evidence type="ECO:0000313" key="15">
    <source>
        <dbReference type="EMBL" id="PIC44005.1"/>
    </source>
</evidence>
<dbReference type="GO" id="GO:0008417">
    <property type="term" value="F:fucosyltransferase activity"/>
    <property type="evidence" value="ECO:0007669"/>
    <property type="project" value="InterPro"/>
</dbReference>
<gene>
    <name evidence="15" type="primary">Cnig_chr_II.g4523</name>
    <name evidence="15" type="ORF">B9Z55_004523</name>
</gene>
<keyword evidence="6 12" id="KW-0812">Transmembrane</keyword>
<dbReference type="SUPFAM" id="SSF53756">
    <property type="entry name" value="UDP-Glycosyltransferase/glycogen phosphorylase"/>
    <property type="match status" value="1"/>
</dbReference>
<dbReference type="EMBL" id="PDUG01000002">
    <property type="protein sequence ID" value="PIC44005.1"/>
    <property type="molecule type" value="Genomic_DNA"/>
</dbReference>
<name>A0A2G5UWS3_9PELO</name>
<keyword evidence="4 12" id="KW-0328">Glycosyltransferase</keyword>
<dbReference type="OrthoDB" id="5912041at2759"/>
<dbReference type="EC" id="2.4.1.-" evidence="12"/>
<keyword evidence="16" id="KW-1185">Reference proteome</keyword>
<evidence type="ECO:0000256" key="6">
    <source>
        <dbReference type="ARBA" id="ARBA00022692"/>
    </source>
</evidence>
<evidence type="ECO:0000256" key="9">
    <source>
        <dbReference type="ARBA" id="ARBA00023034"/>
    </source>
</evidence>